<proteinExistence type="predicted"/>
<dbReference type="AlphaFoldDB" id="A0A1M7GY69"/>
<reference evidence="1 3" key="1">
    <citation type="submission" date="2016-07" db="EMBL/GenBank/DDBJ databases">
        <authorList>
            <person name="Jeong J.-J."/>
            <person name="Kim D.W."/>
            <person name="Sang M.K."/>
            <person name="Choi I.-G."/>
            <person name="Kim K.D."/>
        </authorList>
    </citation>
    <scope>NUCLEOTIDE SEQUENCE [LARGE SCALE GENOMIC DNA]</scope>
    <source>
        <strain evidence="1 3">C-26</strain>
    </source>
</reference>
<keyword evidence="3" id="KW-1185">Reference proteome</keyword>
<sequence length="133" mass="15613">MSNNIIYMISKHKVFVISFFTSISIYAQKTNEYRFLAKGQYDSKIYEKLERKDGNKVYLWHKIEETMENNPGIAFTEFHVQINCNTKMSILKSSVTHWRDGTVQKFDDPFNKEVPITDLNSFLGVSYVNHCVK</sequence>
<dbReference type="STRING" id="1423959.SAMN05444407_1117"/>
<dbReference type="RefSeq" id="WP_066697405.1">
    <property type="nucleotide sequence ID" value="NZ_FRBM01000011.1"/>
</dbReference>
<evidence type="ECO:0000313" key="3">
    <source>
        <dbReference type="Proteomes" id="UP000093508"/>
    </source>
</evidence>
<evidence type="ECO:0000313" key="1">
    <source>
        <dbReference type="EMBL" id="OCA77935.1"/>
    </source>
</evidence>
<dbReference type="OrthoDB" id="1261081at2"/>
<evidence type="ECO:0000313" key="2">
    <source>
        <dbReference type="EMBL" id="SHM21128.1"/>
    </source>
</evidence>
<accession>A0A1M7GY69</accession>
<protein>
    <submittedName>
        <fullName evidence="2">Uncharacterized protein</fullName>
    </submittedName>
</protein>
<reference evidence="2 4" key="2">
    <citation type="submission" date="2016-11" db="EMBL/GenBank/DDBJ databases">
        <authorList>
            <person name="Jaros S."/>
            <person name="Januszkiewicz K."/>
            <person name="Wedrychowicz H."/>
        </authorList>
    </citation>
    <scope>NUCLEOTIDE SEQUENCE [LARGE SCALE GENOMIC DNA]</scope>
    <source>
        <strain evidence="2 4">DSM 27621</strain>
    </source>
</reference>
<dbReference type="Proteomes" id="UP000184069">
    <property type="component" value="Unassembled WGS sequence"/>
</dbReference>
<dbReference type="Proteomes" id="UP000093508">
    <property type="component" value="Unassembled WGS sequence"/>
</dbReference>
<evidence type="ECO:0000313" key="4">
    <source>
        <dbReference type="Proteomes" id="UP000184069"/>
    </source>
</evidence>
<name>A0A1M7GY69_9FLAO</name>
<organism evidence="2 4">
    <name type="scientific">Chryseobacterium contaminans</name>
    <dbReference type="NCBI Taxonomy" id="1423959"/>
    <lineage>
        <taxon>Bacteria</taxon>
        <taxon>Pseudomonadati</taxon>
        <taxon>Bacteroidota</taxon>
        <taxon>Flavobacteriia</taxon>
        <taxon>Flavobacteriales</taxon>
        <taxon>Weeksellaceae</taxon>
        <taxon>Chryseobacterium group</taxon>
        <taxon>Chryseobacterium</taxon>
    </lineage>
</organism>
<gene>
    <name evidence="1" type="ORF">BBH99_10405</name>
    <name evidence="2" type="ORF">SAMN05444407_1117</name>
</gene>
<dbReference type="EMBL" id="MAYF01000305">
    <property type="protein sequence ID" value="OCA77935.1"/>
    <property type="molecule type" value="Genomic_DNA"/>
</dbReference>
<dbReference type="EMBL" id="FRBM01000011">
    <property type="protein sequence ID" value="SHM21128.1"/>
    <property type="molecule type" value="Genomic_DNA"/>
</dbReference>